<keyword evidence="12" id="KW-0206">Cytoskeleton</keyword>
<evidence type="ECO:0000259" key="18">
    <source>
        <dbReference type="PROSITE" id="PS50135"/>
    </source>
</evidence>
<dbReference type="PROSITE" id="PS00455">
    <property type="entry name" value="AMP_BINDING"/>
    <property type="match status" value="1"/>
</dbReference>
<feature type="coiled-coil region" evidence="14">
    <location>
        <begin position="2669"/>
        <end position="2738"/>
    </location>
</feature>
<organism evidence="19 20">
    <name type="scientific">Caenorhabditis auriculariae</name>
    <dbReference type="NCBI Taxonomy" id="2777116"/>
    <lineage>
        <taxon>Eukaryota</taxon>
        <taxon>Metazoa</taxon>
        <taxon>Ecdysozoa</taxon>
        <taxon>Nematoda</taxon>
        <taxon>Chromadorea</taxon>
        <taxon>Rhabditida</taxon>
        <taxon>Rhabditina</taxon>
        <taxon>Rhabditomorpha</taxon>
        <taxon>Rhabditoidea</taxon>
        <taxon>Rhabditidae</taxon>
        <taxon>Peloderinae</taxon>
        <taxon>Caenorhabditis</taxon>
    </lineage>
</organism>
<feature type="region of interest" description="Disordered" evidence="15">
    <location>
        <begin position="1664"/>
        <end position="1705"/>
    </location>
</feature>
<dbReference type="GO" id="GO:0099536">
    <property type="term" value="P:synaptic signaling"/>
    <property type="evidence" value="ECO:0007669"/>
    <property type="project" value="TreeGrafter"/>
</dbReference>
<dbReference type="PROSITE" id="PS50020">
    <property type="entry name" value="WW_DOMAIN_2"/>
    <property type="match status" value="1"/>
</dbReference>
<dbReference type="InterPro" id="IPR000433">
    <property type="entry name" value="Znf_ZZ"/>
</dbReference>
<evidence type="ECO:0000256" key="14">
    <source>
        <dbReference type="SAM" id="Coils"/>
    </source>
</evidence>
<dbReference type="GO" id="GO:0046716">
    <property type="term" value="P:muscle cell cellular homeostasis"/>
    <property type="evidence" value="ECO:0007669"/>
    <property type="project" value="UniProtKB-ARBA"/>
</dbReference>
<feature type="coiled-coil region" evidence="14">
    <location>
        <begin position="681"/>
        <end position="708"/>
    </location>
</feature>
<dbReference type="SUPFAM" id="SSF47576">
    <property type="entry name" value="Calponin-homology domain, CH-domain"/>
    <property type="match status" value="1"/>
</dbReference>
<dbReference type="CDD" id="cd00176">
    <property type="entry name" value="SPEC"/>
    <property type="match status" value="2"/>
</dbReference>
<dbReference type="Gene3D" id="1.10.238.10">
    <property type="entry name" value="EF-hand"/>
    <property type="match status" value="2"/>
</dbReference>
<dbReference type="PROSITE" id="PS00019">
    <property type="entry name" value="ACTININ_1"/>
    <property type="match status" value="1"/>
</dbReference>
<keyword evidence="3" id="KW-1003">Cell membrane</keyword>
<sequence length="3152" mass="358410">MLFTGGTSSKPKREDKKDKKLERDEKYELQENVFVRWANSLLAGERLSDWRQLHEPAIGALVVQVIICQPVLLTGAPSEDWSTLLAIIGDSKINLGELCEGQQKAVIAFWWSLVQFFWKHYAPMQLREEKLSEAIKQWCLESTREYDEVNVCDFTSSWRDGYAFNYLLHSFNKKLVNLSRIAEMGAIERLECAFATAEKELRVARLLMARELHSEHLDAHSVVCYLMTVYLSMMSQCNFQDLLPLTSGQEGSQSVPTSPSTSTPAPLLTAALPPAGQMRTEDRPTFKTRTSIEVGEQQSLDKSAKNKKRKEEQMAEFENCIEQVLTWLLEAEEQLTQLTSRQRTELPAVRSQFADFEGFMSSLTDSQDTVGRVLVKGQVLGNKAESEEEREAIAAKLQLVNNKWETLREEAMRRQSQLQTQINSLQQRELENIDTWLGDIELEIASFAPLASTSKDALQQIIDHDRFQSKIDEYQQTIDKLESFVAVVDEENEESVASLEDALHSVSERWQKVCEWAEKRATKLDGLAELIEKTISVFEKLSKWLTTRENELAGLKSAHHLEKRRAGRSTANQVRLKLDEVTQRWDNLVARIEECSKTLVKSGKADVKQLETSEGPAKEGEPSSEGLSTDTEVDETKNLLVDKFLMHISKLSHELVPLQQWSESFTVSRKSDQVRRMMNTCQEKLLEIKEQESRVNRLQLELEHLHAARLNAKQLKRANDAFEQFAKGWARIVTKISEAMNVLTGHAQDGEEAAVGTKIEQWLSAVDRVISELALLPVEERKSRIDKLEQQLQVQAKNVSFIEKDLVKKAILKKGLDIAAKRLGALKKADEEAEIRPVAVQVMNVQPSTSAEKRSQEEEDVIKELDGPWSTIGDVEAIEKDLERAQKAVFNARNNGMSNETVEKAETRRAEMEEKKKVTISAAERIRLAEKTLNEIEDRVTALGKCDTDLPEVIKKLEEEGNKLASSISQRKEAERTAEKMLTMDDDVSEEVVQRTRAAVEAVVRRWDDLAETIRLLSGRAAEAHADVLRRRLDEAEELLKKVEDAIEASQKTVDAEEAAEQLDNLEYLLEKLAELEDLSKPLGDDPSDLARRAAAFETKRADVQKKAGECVGAVSDTMNECEEFEKQISDYQAMATDFNYWHNALAKLQTWLQRPGNTHRLHEQLDHAQESLNDLSRKFNEFKRPKAFEEKLEKVAMTLSHVENSLDDMTGIEAAECGGALMEARSLMRTLEASDEDIRSLEDTRAQLLLRANTSIERLEDCVEMFGRLREESDEIERFLDDMEKRLDTFAAGDRPEDDDLVNTLISEWNRNEASMNNAAQLQRLLRERAVKLSDDVLVMKRVRADALKNRLNSWSRSIQEMNDDEESSLLEIDALHKNLNKQLDEVQEASPAQITERLMFLRADRDRLSSRTRKLAARNPRLANNELMSTLNKKWSNLEQKASEAPTETPTAIQPLRTPPEDAAFHEKVDELSAQFSNISAFLDFDATPVASVAEYKQRLDEMDDWIKKSRPVVDEVVSEGKLLANTGRMELTTHTAIDKLDELIDVVESVEHDLESHESKVAALCEQSESLQREVTSLEEIVDTLAARDLTDVDIANATRRELAERDAYISSLTQSATAIHCSLPGKSPQTRDSSLDKLSEKICALESVLAKVPIIEEKEQKEKISPDRTSNNSIPPLAMEAHGTATEDEDDGKSRQDSMMLDVEPKTTVLPEPEPEPEAEEFVTKVDVISDEADAVMDPKRREEDVQEMFERLDELEDAMTNYEEYPFDHIDGAETEFAETKEILDECEKCVEQHEMIMNIVQCESARERIKILRESNANRIKKYSGLRDEWRQLNETAQTAEQIVSRCEEATAAGADATQLMSEAEKSVCDALKLLSVTVPRMDENSLIAKRVCQRVYGAEDRFRKMSAAQQEAAAQAKLSNMNEAELRKSLQRVLQWCEKVGKVVNGEVNNLDIEALTLMDEKLEKYGKQFHDRRVELAELECAKDVAVTMSHFSEETKHEIRRLYSEASKEVAKLRTDVTDTKNWVQAERQKTSDFWQHVDELETRSLELQRRTAAISNAAIYTPSRENISSCHREAELLKDSVAKIKAQVQEANRESTAKLCGNPAKRVVKVLTAAASAIADALALDMGSALSESAETESRSASTVIDVVEKQASKEETSSDETLNEDEDEEQGDPHAEHHLLLQPYHPLESRASTSTTPPSTSQRQHPVDMTKLNAKEELAINQLTQSKNWLLEVERDASQTVDVADWHAAKQLWQTVQGIVDEIRMRTVEVTATHDASPSKVVRQQALQLIAEMTRLIDACERRCETLSRMGEEARLNETARNEMDLWLQEAQEHIGEKRVEECSEELVRAELSNIEKLVSQLEERRKRMQEMNTKANSILDTYTKDEAHNLSHIISALNMRWTKFNDNIRIRRAVLEASLRSRGDFHSALAEFEQWLEKQENVLDTLDVDTQNPQAIKDTSKRKQWTFTHKNTMAELSAHEAVLKAVEDMGKLLVDGLDNGQEKVSMQARVSQLSQRWATIKTTAQNVGERLEKAEQEWEKLSDTLASLLAWIDSKSVKIEEQQPVAGNLSQAMQQSAYVKSVSREMEQRIPAYKNTIAEAHSFLMQHDLRPKMQSARVLDDGNDDELGDMEQRRRGLEIHANCEKLKQKWAELGVQVDNWDKIVQQAVQRLQEIERNLAECQLHLSSVEADVEKLEVVEKIHLEDLKAAREETEALSRKVDEVRLHIDDANDATGRLLAANLPLDQHTRSQVDNVNRRYATLKSAVRVRQAALKNALSDFGPSSEHFLNQSVTPPWQRAISKTNLLPYYIDHTTEKTQWEHPVWVEMCKELSQFNRVKFIAYRTAMKLRALQKRLCLDLVDLPLLEKTFSRMKGLSAEECPGLEGMVCSLLPTFEQLHLKYPNQVKSVSLAVDVCINFLLNLFDPSRDGILRVLSFKIALIVFANIPLDEKYKMLFQLVSQDGQASQKQIALLLYDLIHIPRLIGESAAFGGSNVEPSVRSCFEAVRFAPTISQTGFLDWMRKEPQSVVWLAVMHRLIASEDTKHQSKCNVCKMFPIVGLRYRCLSCFNLDMCQNCFFSQRTAKKHKLKHPMQEYSTPTTSSEDARDFARMVRNKLRRSRRTLAYLPVEESFPSMQTDCL</sequence>
<feature type="region of interest" description="Disordered" evidence="15">
    <location>
        <begin position="2143"/>
        <end position="2183"/>
    </location>
</feature>
<evidence type="ECO:0000256" key="9">
    <source>
        <dbReference type="ARBA" id="ARBA00022837"/>
    </source>
</evidence>
<evidence type="ECO:0000256" key="11">
    <source>
        <dbReference type="ARBA" id="ARBA00023203"/>
    </source>
</evidence>
<dbReference type="GO" id="GO:0045202">
    <property type="term" value="C:synapse"/>
    <property type="evidence" value="ECO:0007669"/>
    <property type="project" value="GOC"/>
</dbReference>
<evidence type="ECO:0000313" key="20">
    <source>
        <dbReference type="Proteomes" id="UP000835052"/>
    </source>
</evidence>
<evidence type="ECO:0000256" key="3">
    <source>
        <dbReference type="ARBA" id="ARBA00022475"/>
    </source>
</evidence>
<dbReference type="CDD" id="cd16242">
    <property type="entry name" value="EFh_DMD_like"/>
    <property type="match status" value="1"/>
</dbReference>
<dbReference type="InterPro" id="IPR018159">
    <property type="entry name" value="Spectrin/alpha-actinin"/>
</dbReference>
<protein>
    <recommendedName>
        <fullName evidence="21">Dystrophin</fullName>
    </recommendedName>
</protein>
<dbReference type="CDD" id="cd00201">
    <property type="entry name" value="WW"/>
    <property type="match status" value="1"/>
</dbReference>
<accession>A0A8S1GMK4</accession>
<feature type="compositionally biased region" description="Basic and acidic residues" evidence="15">
    <location>
        <begin position="2157"/>
        <end position="2167"/>
    </location>
</feature>
<evidence type="ECO:0000256" key="13">
    <source>
        <dbReference type="PROSITE-ProRule" id="PRU00228"/>
    </source>
</evidence>
<dbReference type="SUPFAM" id="SSF47473">
    <property type="entry name" value="EF-hand"/>
    <property type="match status" value="2"/>
</dbReference>
<dbReference type="SMART" id="SM00150">
    <property type="entry name" value="SPEC"/>
    <property type="match status" value="6"/>
</dbReference>
<feature type="compositionally biased region" description="Basic and acidic residues" evidence="15">
    <location>
        <begin position="605"/>
        <end position="621"/>
    </location>
</feature>
<dbReference type="SUPFAM" id="SSF46966">
    <property type="entry name" value="Spectrin repeat"/>
    <property type="match status" value="7"/>
</dbReference>
<feature type="compositionally biased region" description="Polar residues" evidence="15">
    <location>
        <begin position="287"/>
        <end position="301"/>
    </location>
</feature>
<proteinExistence type="predicted"/>
<dbReference type="GO" id="GO:0005856">
    <property type="term" value="C:cytoskeleton"/>
    <property type="evidence" value="ECO:0007669"/>
    <property type="project" value="UniProtKB-SubCell"/>
</dbReference>
<feature type="region of interest" description="Disordered" evidence="15">
    <location>
        <begin position="605"/>
        <end position="632"/>
    </location>
</feature>
<dbReference type="GO" id="GO:0050804">
    <property type="term" value="P:modulation of chemical synaptic transmission"/>
    <property type="evidence" value="ECO:0007669"/>
    <property type="project" value="UniProtKB-ARBA"/>
</dbReference>
<feature type="coiled-coil region" evidence="14">
    <location>
        <begin position="1543"/>
        <end position="1591"/>
    </location>
</feature>
<dbReference type="Gene3D" id="3.30.60.90">
    <property type="match status" value="1"/>
</dbReference>
<keyword evidence="8" id="KW-0862">Zinc</keyword>
<evidence type="ECO:0008006" key="21">
    <source>
        <dbReference type="Google" id="ProtNLM"/>
    </source>
</evidence>
<feature type="coiled-coil region" evidence="14">
    <location>
        <begin position="1225"/>
        <end position="1252"/>
    </location>
</feature>
<dbReference type="GO" id="GO:0003779">
    <property type="term" value="F:actin binding"/>
    <property type="evidence" value="ECO:0007669"/>
    <property type="project" value="UniProtKB-KW"/>
</dbReference>
<keyword evidence="20" id="KW-1185">Reference proteome</keyword>
<dbReference type="SUPFAM" id="SSF57850">
    <property type="entry name" value="RING/U-box"/>
    <property type="match status" value="1"/>
</dbReference>
<dbReference type="InterPro" id="IPR001589">
    <property type="entry name" value="Actinin_actin-bd_CS"/>
</dbReference>
<feature type="compositionally biased region" description="Basic and acidic residues" evidence="15">
    <location>
        <begin position="11"/>
        <end position="21"/>
    </location>
</feature>
<dbReference type="PROSITE" id="PS01357">
    <property type="entry name" value="ZF_ZZ_1"/>
    <property type="match status" value="1"/>
</dbReference>
<keyword evidence="6" id="KW-0677">Repeat</keyword>
<dbReference type="OrthoDB" id="10057795at2759"/>
<dbReference type="Proteomes" id="UP000835052">
    <property type="component" value="Unassembled WGS sequence"/>
</dbReference>
<evidence type="ECO:0000256" key="2">
    <source>
        <dbReference type="ARBA" id="ARBA00004278"/>
    </source>
</evidence>
<dbReference type="Pfam" id="PF00569">
    <property type="entry name" value="ZZ"/>
    <property type="match status" value="1"/>
</dbReference>
<feature type="compositionally biased region" description="Low complexity" evidence="15">
    <location>
        <begin position="256"/>
        <end position="275"/>
    </location>
</feature>
<keyword evidence="5" id="KW-0479">Metal-binding</keyword>
<keyword evidence="4" id="KW-0963">Cytoplasm</keyword>
<dbReference type="Pfam" id="PF23729">
    <property type="entry name" value="Spectrin_Dys-1"/>
    <property type="match status" value="1"/>
</dbReference>
<dbReference type="Pfam" id="PF00307">
    <property type="entry name" value="CH"/>
    <property type="match status" value="1"/>
</dbReference>
<feature type="domain" description="WW" evidence="16">
    <location>
        <begin position="2802"/>
        <end position="2836"/>
    </location>
</feature>
<dbReference type="Pfam" id="PF00435">
    <property type="entry name" value="Spectrin"/>
    <property type="match status" value="3"/>
</dbReference>
<dbReference type="InterPro" id="IPR011992">
    <property type="entry name" value="EF-hand-dom_pair"/>
</dbReference>
<dbReference type="InterPro" id="IPR050774">
    <property type="entry name" value="KCMF1/Dystrophin"/>
</dbReference>
<evidence type="ECO:0000313" key="19">
    <source>
        <dbReference type="EMBL" id="CAD6184635.1"/>
    </source>
</evidence>
<keyword evidence="14" id="KW-0175">Coiled coil</keyword>
<dbReference type="Gene3D" id="6.10.140.70">
    <property type="match status" value="1"/>
</dbReference>
<feature type="coiled-coil region" evidence="14">
    <location>
        <begin position="2294"/>
        <end position="2321"/>
    </location>
</feature>
<dbReference type="Pfam" id="PF09069">
    <property type="entry name" value="EF-hand_3"/>
    <property type="match status" value="1"/>
</dbReference>
<dbReference type="Gene3D" id="1.10.418.10">
    <property type="entry name" value="Calponin-like domain"/>
    <property type="match status" value="1"/>
</dbReference>
<feature type="coiled-coil region" evidence="14">
    <location>
        <begin position="383"/>
        <end position="428"/>
    </location>
</feature>
<dbReference type="Gene3D" id="2.20.70.10">
    <property type="match status" value="1"/>
</dbReference>
<feature type="coiled-coil region" evidence="14">
    <location>
        <begin position="2356"/>
        <end position="2390"/>
    </location>
</feature>
<evidence type="ECO:0000256" key="8">
    <source>
        <dbReference type="ARBA" id="ARBA00022833"/>
    </source>
</evidence>
<dbReference type="InterPro" id="IPR015153">
    <property type="entry name" value="EF-hand_dom_typ1"/>
</dbReference>
<keyword evidence="10" id="KW-0472">Membrane</keyword>
<evidence type="ECO:0000259" key="17">
    <source>
        <dbReference type="PROSITE" id="PS50021"/>
    </source>
</evidence>
<comment type="caution">
    <text evidence="19">The sequence shown here is derived from an EMBL/GenBank/DDBJ whole genome shotgun (WGS) entry which is preliminary data.</text>
</comment>
<feature type="coiled-coil region" evidence="14">
    <location>
        <begin position="1019"/>
        <end position="1079"/>
    </location>
</feature>
<dbReference type="GO" id="GO:0042383">
    <property type="term" value="C:sarcolemma"/>
    <property type="evidence" value="ECO:0007669"/>
    <property type="project" value="UniProtKB-SubCell"/>
</dbReference>
<evidence type="ECO:0000256" key="10">
    <source>
        <dbReference type="ARBA" id="ARBA00023136"/>
    </source>
</evidence>
<dbReference type="InterPro" id="IPR020845">
    <property type="entry name" value="AMP-binding_CS"/>
</dbReference>
<dbReference type="InterPro" id="IPR001202">
    <property type="entry name" value="WW_dom"/>
</dbReference>
<feature type="coiled-coil region" evidence="14">
    <location>
        <begin position="875"/>
        <end position="922"/>
    </location>
</feature>
<dbReference type="InterPro" id="IPR056503">
    <property type="entry name" value="Spectrin_Dys-1"/>
</dbReference>
<dbReference type="InterPro" id="IPR001715">
    <property type="entry name" value="CH_dom"/>
</dbReference>
<evidence type="ECO:0000256" key="6">
    <source>
        <dbReference type="ARBA" id="ARBA00022737"/>
    </source>
</evidence>
<reference evidence="19" key="1">
    <citation type="submission" date="2020-10" db="EMBL/GenBank/DDBJ databases">
        <authorList>
            <person name="Kikuchi T."/>
        </authorList>
    </citation>
    <scope>NUCLEOTIDE SEQUENCE</scope>
    <source>
        <strain evidence="19">NKZ352</strain>
    </source>
</reference>
<feature type="domain" description="Calponin-homology (CH)" evidence="17">
    <location>
        <begin position="129"/>
        <end position="234"/>
    </location>
</feature>
<keyword evidence="7 13" id="KW-0863">Zinc-finger</keyword>
<dbReference type="InterPro" id="IPR002017">
    <property type="entry name" value="Spectrin_repeat"/>
</dbReference>
<name>A0A8S1GMK4_9PELO</name>
<evidence type="ECO:0000259" key="16">
    <source>
        <dbReference type="PROSITE" id="PS50020"/>
    </source>
</evidence>
<gene>
    <name evidence="19" type="ORF">CAUJ_LOCUS554</name>
</gene>
<dbReference type="GO" id="GO:0008270">
    <property type="term" value="F:zinc ion binding"/>
    <property type="evidence" value="ECO:0007669"/>
    <property type="project" value="UniProtKB-KW"/>
</dbReference>
<dbReference type="PROSITE" id="PS50135">
    <property type="entry name" value="ZF_ZZ_2"/>
    <property type="match status" value="1"/>
</dbReference>
<dbReference type="InterPro" id="IPR015154">
    <property type="entry name" value="EF-hand_dom_typ2"/>
</dbReference>
<feature type="domain" description="ZZ-type" evidence="18">
    <location>
        <begin position="3056"/>
        <end position="3112"/>
    </location>
</feature>
<feature type="compositionally biased region" description="Acidic residues" evidence="15">
    <location>
        <begin position="2168"/>
        <end position="2181"/>
    </location>
</feature>
<dbReference type="SUPFAM" id="SSF51045">
    <property type="entry name" value="WW domain"/>
    <property type="match status" value="1"/>
</dbReference>
<dbReference type="GO" id="GO:0005737">
    <property type="term" value="C:cytoplasm"/>
    <property type="evidence" value="ECO:0007669"/>
    <property type="project" value="UniProtKB-ARBA"/>
</dbReference>
<comment type="subcellular location">
    <subcellularLocation>
        <location evidence="2">Cell membrane</location>
        <location evidence="2">Sarcolemma</location>
        <topology evidence="2">Peripheral membrane protein</topology>
        <orientation evidence="2">Cytoplasmic side</orientation>
    </subcellularLocation>
    <subcellularLocation>
        <location evidence="1">Cytoplasm</location>
        <location evidence="1">Cytoskeleton</location>
    </subcellularLocation>
</comment>
<dbReference type="CDD" id="cd02334">
    <property type="entry name" value="ZZ_dystrophin"/>
    <property type="match status" value="1"/>
</dbReference>
<evidence type="ECO:0000256" key="1">
    <source>
        <dbReference type="ARBA" id="ARBA00004245"/>
    </source>
</evidence>
<evidence type="ECO:0000256" key="15">
    <source>
        <dbReference type="SAM" id="MobiDB-lite"/>
    </source>
</evidence>
<evidence type="ECO:0000256" key="5">
    <source>
        <dbReference type="ARBA" id="ARBA00022723"/>
    </source>
</evidence>
<keyword evidence="9" id="KW-0106">Calcium</keyword>
<dbReference type="Pfam" id="PF09068">
    <property type="entry name" value="EF-hand_2"/>
    <property type="match status" value="1"/>
</dbReference>
<feature type="region of interest" description="Disordered" evidence="15">
    <location>
        <begin position="248"/>
        <end position="309"/>
    </location>
</feature>
<dbReference type="SMART" id="SM00456">
    <property type="entry name" value="WW"/>
    <property type="match status" value="1"/>
</dbReference>
<feature type="region of interest" description="Disordered" evidence="15">
    <location>
        <begin position="1"/>
        <end position="21"/>
    </location>
</feature>
<evidence type="ECO:0000256" key="4">
    <source>
        <dbReference type="ARBA" id="ARBA00022490"/>
    </source>
</evidence>
<dbReference type="SMART" id="SM00291">
    <property type="entry name" value="ZnF_ZZ"/>
    <property type="match status" value="1"/>
</dbReference>
<dbReference type="PROSITE" id="PS50021">
    <property type="entry name" value="CH"/>
    <property type="match status" value="1"/>
</dbReference>
<dbReference type="PROSITE" id="PS01159">
    <property type="entry name" value="WW_DOMAIN_1"/>
    <property type="match status" value="1"/>
</dbReference>
<dbReference type="InterPro" id="IPR036020">
    <property type="entry name" value="WW_dom_sf"/>
</dbReference>
<keyword evidence="11" id="KW-0009">Actin-binding</keyword>
<dbReference type="InterPro" id="IPR043145">
    <property type="entry name" value="Znf_ZZ_sf"/>
</dbReference>
<dbReference type="GO" id="GO:0016010">
    <property type="term" value="C:dystrophin-associated glycoprotein complex"/>
    <property type="evidence" value="ECO:0007669"/>
    <property type="project" value="UniProtKB-ARBA"/>
</dbReference>
<dbReference type="InterPro" id="IPR036872">
    <property type="entry name" value="CH_dom_sf"/>
</dbReference>
<evidence type="ECO:0000256" key="7">
    <source>
        <dbReference type="ARBA" id="ARBA00022771"/>
    </source>
</evidence>
<dbReference type="PANTHER" id="PTHR12268:SF14">
    <property type="entry name" value="DYSTROPHIN-1"/>
    <property type="match status" value="1"/>
</dbReference>
<dbReference type="Gene3D" id="1.20.58.60">
    <property type="match status" value="6"/>
</dbReference>
<evidence type="ECO:0000256" key="12">
    <source>
        <dbReference type="ARBA" id="ARBA00023212"/>
    </source>
</evidence>
<dbReference type="PANTHER" id="PTHR12268">
    <property type="entry name" value="E3 UBIQUITIN-PROTEIN LIGASE KCMF1"/>
    <property type="match status" value="1"/>
</dbReference>
<feature type="coiled-coil region" evidence="14">
    <location>
        <begin position="1346"/>
        <end position="1391"/>
    </location>
</feature>
<dbReference type="EMBL" id="CAJGYM010000001">
    <property type="protein sequence ID" value="CAD6184635.1"/>
    <property type="molecule type" value="Genomic_DNA"/>
</dbReference>
<feature type="coiled-coil region" evidence="14">
    <location>
        <begin position="778"/>
        <end position="805"/>
    </location>
</feature>
<dbReference type="SMART" id="SM00033">
    <property type="entry name" value="CH"/>
    <property type="match status" value="1"/>
</dbReference>